<name>A0ABY4D535_9BACT</name>
<evidence type="ECO:0000313" key="1">
    <source>
        <dbReference type="EMBL" id="UOG76271.1"/>
    </source>
</evidence>
<protein>
    <recommendedName>
        <fullName evidence="3">Beta-lactamase-related domain-containing protein</fullName>
    </recommendedName>
</protein>
<dbReference type="EMBL" id="CP094669">
    <property type="protein sequence ID" value="UOG76271.1"/>
    <property type="molecule type" value="Genomic_DNA"/>
</dbReference>
<organism evidence="1 2">
    <name type="scientific">Hymenobacter tibetensis</name>
    <dbReference type="NCBI Taxonomy" id="497967"/>
    <lineage>
        <taxon>Bacteria</taxon>
        <taxon>Pseudomonadati</taxon>
        <taxon>Bacteroidota</taxon>
        <taxon>Cytophagia</taxon>
        <taxon>Cytophagales</taxon>
        <taxon>Hymenobacteraceae</taxon>
        <taxon>Hymenobacter</taxon>
    </lineage>
</organism>
<accession>A0ABY4D535</accession>
<evidence type="ECO:0000313" key="2">
    <source>
        <dbReference type="Proteomes" id="UP000831113"/>
    </source>
</evidence>
<evidence type="ECO:0008006" key="3">
    <source>
        <dbReference type="Google" id="ProtNLM"/>
    </source>
</evidence>
<proteinExistence type="predicted"/>
<dbReference type="RefSeq" id="WP_243801040.1">
    <property type="nucleotide sequence ID" value="NZ_CP094669.1"/>
</dbReference>
<gene>
    <name evidence="1" type="ORF">MTX78_06640</name>
</gene>
<reference evidence="1 2" key="1">
    <citation type="submission" date="2022-03" db="EMBL/GenBank/DDBJ databases">
        <title>Hymenobactersp. isolated from the air.</title>
        <authorList>
            <person name="Won M."/>
            <person name="Kwon S.-W."/>
        </authorList>
    </citation>
    <scope>NUCLEOTIDE SEQUENCE [LARGE SCALE GENOMIC DNA]</scope>
    <source>
        <strain evidence="1 2">KACC 21982</strain>
    </source>
</reference>
<dbReference type="Proteomes" id="UP000831113">
    <property type="component" value="Chromosome"/>
</dbReference>
<keyword evidence="2" id="KW-1185">Reference proteome</keyword>
<sequence length="64" mass="7285">MPAYNSGHFMMNWTVALNNFLALLPAETSSRKASHGCSIIMQNGQLIAAYFNDWWMSRYEGPNE</sequence>